<evidence type="ECO:0000313" key="13">
    <source>
        <dbReference type="Proteomes" id="UP000886884"/>
    </source>
</evidence>
<dbReference type="InterPro" id="IPR044751">
    <property type="entry name" value="Ion_transp-like_CBS"/>
</dbReference>
<keyword evidence="6 10" id="KW-1133">Transmembrane helix</keyword>
<organism evidence="12 13">
    <name type="scientific">Candidatus Ornithocaccomicrobium faecavium</name>
    <dbReference type="NCBI Taxonomy" id="2840890"/>
    <lineage>
        <taxon>Bacteria</taxon>
        <taxon>Bacillati</taxon>
        <taxon>Bacillota</taxon>
        <taxon>Clostridia</taxon>
        <taxon>Candidatus Ornithocaccomicrobium</taxon>
    </lineage>
</organism>
<name>A0A9D1TCY7_9FIRM</name>
<dbReference type="SMART" id="SM01091">
    <property type="entry name" value="CorC_HlyC"/>
    <property type="match status" value="1"/>
</dbReference>
<evidence type="ECO:0000256" key="8">
    <source>
        <dbReference type="ARBA" id="ARBA00023136"/>
    </source>
</evidence>
<protein>
    <submittedName>
        <fullName evidence="12">HlyC/CorC family transporter</fullName>
    </submittedName>
</protein>
<evidence type="ECO:0000256" key="9">
    <source>
        <dbReference type="PROSITE-ProRule" id="PRU00703"/>
    </source>
</evidence>
<reference evidence="12" key="2">
    <citation type="journal article" date="2021" name="PeerJ">
        <title>Extensive microbial diversity within the chicken gut microbiome revealed by metagenomics and culture.</title>
        <authorList>
            <person name="Gilroy R."/>
            <person name="Ravi A."/>
            <person name="Getino M."/>
            <person name="Pursley I."/>
            <person name="Horton D.L."/>
            <person name="Alikhan N.F."/>
            <person name="Baker D."/>
            <person name="Gharbi K."/>
            <person name="Hall N."/>
            <person name="Watson M."/>
            <person name="Adriaenssens E.M."/>
            <person name="Foster-Nyarko E."/>
            <person name="Jarju S."/>
            <person name="Secka A."/>
            <person name="Antonio M."/>
            <person name="Oren A."/>
            <person name="Chaudhuri R.R."/>
            <person name="La Ragione R."/>
            <person name="Hildebrand F."/>
            <person name="Pallen M.J."/>
        </authorList>
    </citation>
    <scope>NUCLEOTIDE SEQUENCE</scope>
    <source>
        <strain evidence="12">CHK183-6373</strain>
    </source>
</reference>
<feature type="transmembrane region" description="Helical" evidence="10">
    <location>
        <begin position="68"/>
        <end position="86"/>
    </location>
</feature>
<feature type="transmembrane region" description="Helical" evidence="10">
    <location>
        <begin position="92"/>
        <end position="110"/>
    </location>
</feature>
<dbReference type="AlphaFoldDB" id="A0A9D1TCY7"/>
<evidence type="ECO:0000256" key="5">
    <source>
        <dbReference type="ARBA" id="ARBA00022737"/>
    </source>
</evidence>
<keyword evidence="8 10" id="KW-0472">Membrane</keyword>
<evidence type="ECO:0000256" key="7">
    <source>
        <dbReference type="ARBA" id="ARBA00023122"/>
    </source>
</evidence>
<dbReference type="SUPFAM" id="SSF54631">
    <property type="entry name" value="CBS-domain pair"/>
    <property type="match status" value="1"/>
</dbReference>
<keyword evidence="4 10" id="KW-0812">Transmembrane</keyword>
<dbReference type="FunFam" id="3.10.580.10:FF:000002">
    <property type="entry name" value="Magnesium/cobalt efflux protein CorC"/>
    <property type="match status" value="1"/>
</dbReference>
<dbReference type="PANTHER" id="PTHR22777">
    <property type="entry name" value="HEMOLYSIN-RELATED"/>
    <property type="match status" value="1"/>
</dbReference>
<evidence type="ECO:0000256" key="10">
    <source>
        <dbReference type="SAM" id="Phobius"/>
    </source>
</evidence>
<feature type="transmembrane region" description="Helical" evidence="10">
    <location>
        <begin position="6"/>
        <end position="30"/>
    </location>
</feature>
<evidence type="ECO:0000256" key="3">
    <source>
        <dbReference type="ARBA" id="ARBA00022475"/>
    </source>
</evidence>
<dbReference type="CDD" id="cd04590">
    <property type="entry name" value="CBS_pair_CorC_HlyC_assoc"/>
    <property type="match status" value="1"/>
</dbReference>
<dbReference type="Pfam" id="PF01595">
    <property type="entry name" value="CNNM"/>
    <property type="match status" value="1"/>
</dbReference>
<dbReference type="SMART" id="SM00116">
    <property type="entry name" value="CBS"/>
    <property type="match status" value="2"/>
</dbReference>
<comment type="similarity">
    <text evidence="2">Belongs to the UPF0053 family.</text>
</comment>
<evidence type="ECO:0000256" key="6">
    <source>
        <dbReference type="ARBA" id="ARBA00022989"/>
    </source>
</evidence>
<dbReference type="InterPro" id="IPR000644">
    <property type="entry name" value="CBS_dom"/>
</dbReference>
<dbReference type="InterPro" id="IPR016169">
    <property type="entry name" value="FAD-bd_PCMH_sub2"/>
</dbReference>
<feature type="domain" description="CBS" evidence="11">
    <location>
        <begin position="271"/>
        <end position="331"/>
    </location>
</feature>
<comment type="caution">
    <text evidence="12">The sequence shown here is derived from an EMBL/GenBank/DDBJ whole genome shotgun (WGS) entry which is preliminary data.</text>
</comment>
<accession>A0A9D1TCY7</accession>
<dbReference type="Pfam" id="PF00571">
    <property type="entry name" value="CBS"/>
    <property type="match status" value="2"/>
</dbReference>
<reference evidence="12" key="1">
    <citation type="submission" date="2020-10" db="EMBL/GenBank/DDBJ databases">
        <authorList>
            <person name="Gilroy R."/>
        </authorList>
    </citation>
    <scope>NUCLEOTIDE SEQUENCE</scope>
    <source>
        <strain evidence="12">CHK183-6373</strain>
    </source>
</reference>
<dbReference type="Pfam" id="PF03471">
    <property type="entry name" value="CorC_HlyC"/>
    <property type="match status" value="1"/>
</dbReference>
<evidence type="ECO:0000259" key="11">
    <source>
        <dbReference type="PROSITE" id="PS51371"/>
    </source>
</evidence>
<dbReference type="SUPFAM" id="SSF56176">
    <property type="entry name" value="FAD-binding/transporter-associated domain-like"/>
    <property type="match status" value="1"/>
</dbReference>
<evidence type="ECO:0000256" key="4">
    <source>
        <dbReference type="ARBA" id="ARBA00022692"/>
    </source>
</evidence>
<comment type="subcellular location">
    <subcellularLocation>
        <location evidence="1">Cell membrane</location>
        <topology evidence="1">Multi-pass membrane protein</topology>
    </subcellularLocation>
</comment>
<sequence length="420" mass="45839">MDGDSSLWIAAAVLVLVAVSACFSVMDAAFSRLNPLRLKAMADEGDAQAARVLALVERRSALISSLRMGYNIVNIGAVALAVFLFAGWLGGLGVLVAAVVMAVMALLFGVMRPEIWVRGRAETLAVRFLRPANLMVACFRPLNALIARVQRPSQAGEPVEMKMAEDADTLETELRILVDRAKKDGGLNASESELLHSAIGFGDLAVSDILTPRVDIAAVEDTATCEEIARVFRETGFSRLPVYHEHIDDIVGVIYEKDFFANRAVFTIERYLKTIPFVSPAMKISALLKYLQENRLHLAVVTDEYGGVSGLVSLEDIVEELVGEIWDEHDEIVEEFRPLPGGACEVSGGMGLSKLFAHYDIHEESDSATVSGWVNEALGKLAEVGDEFTCEGFRIMVTEVENRRVQKIRIARQEAARAAG</sequence>
<dbReference type="InterPro" id="IPR005170">
    <property type="entry name" value="Transptr-assoc_dom"/>
</dbReference>
<evidence type="ECO:0000313" key="12">
    <source>
        <dbReference type="EMBL" id="HIV27267.1"/>
    </source>
</evidence>
<evidence type="ECO:0000256" key="1">
    <source>
        <dbReference type="ARBA" id="ARBA00004651"/>
    </source>
</evidence>
<dbReference type="InterPro" id="IPR036318">
    <property type="entry name" value="FAD-bd_PCMH-like_sf"/>
</dbReference>
<dbReference type="Gene3D" id="3.30.465.10">
    <property type="match status" value="1"/>
</dbReference>
<feature type="domain" description="CBS" evidence="11">
    <location>
        <begin position="210"/>
        <end position="270"/>
    </location>
</feature>
<dbReference type="PANTHER" id="PTHR22777:SF32">
    <property type="entry name" value="UPF0053 INNER MEMBRANE PROTEIN YFJD"/>
    <property type="match status" value="1"/>
</dbReference>
<keyword evidence="5" id="KW-0677">Repeat</keyword>
<dbReference type="GO" id="GO:0050660">
    <property type="term" value="F:flavin adenine dinucleotide binding"/>
    <property type="evidence" value="ECO:0007669"/>
    <property type="project" value="InterPro"/>
</dbReference>
<dbReference type="Proteomes" id="UP000886884">
    <property type="component" value="Unassembled WGS sequence"/>
</dbReference>
<dbReference type="PROSITE" id="PS51371">
    <property type="entry name" value="CBS"/>
    <property type="match status" value="2"/>
</dbReference>
<dbReference type="GO" id="GO:0005886">
    <property type="term" value="C:plasma membrane"/>
    <property type="evidence" value="ECO:0007669"/>
    <property type="project" value="UniProtKB-SubCell"/>
</dbReference>
<keyword evidence="7 9" id="KW-0129">CBS domain</keyword>
<proteinExistence type="inferred from homology"/>
<gene>
    <name evidence="12" type="ORF">IAA64_04820</name>
</gene>
<dbReference type="EMBL" id="DVOT01000084">
    <property type="protein sequence ID" value="HIV27267.1"/>
    <property type="molecule type" value="Genomic_DNA"/>
</dbReference>
<keyword evidence="3" id="KW-1003">Cell membrane</keyword>
<dbReference type="InterPro" id="IPR046342">
    <property type="entry name" value="CBS_dom_sf"/>
</dbReference>
<dbReference type="InterPro" id="IPR002550">
    <property type="entry name" value="CNNM"/>
</dbReference>
<dbReference type="Gene3D" id="3.10.580.10">
    <property type="entry name" value="CBS-domain"/>
    <property type="match status" value="1"/>
</dbReference>
<evidence type="ECO:0000256" key="2">
    <source>
        <dbReference type="ARBA" id="ARBA00006337"/>
    </source>
</evidence>